<evidence type="ECO:0000313" key="1">
    <source>
        <dbReference type="EMBL" id="EAY24021.1"/>
    </source>
</evidence>
<dbReference type="Proteomes" id="UP000004095">
    <property type="component" value="Unassembled WGS sequence"/>
</dbReference>
<accession>A2A026</accession>
<name>A2A026_MICM2</name>
<dbReference type="EMBL" id="AAWS01000088">
    <property type="protein sequence ID" value="EAY24021.1"/>
    <property type="molecule type" value="Genomic_DNA"/>
</dbReference>
<reference evidence="1 2" key="1">
    <citation type="submission" date="2007-01" db="EMBL/GenBank/DDBJ databases">
        <authorList>
            <person name="Haygood M."/>
            <person name="Podell S."/>
            <person name="Anderson C."/>
            <person name="Hopkinson B."/>
            <person name="Roe K."/>
            <person name="Barbeau K."/>
            <person name="Gaasterland T."/>
            <person name="Ferriera S."/>
            <person name="Johnson J."/>
            <person name="Kravitz S."/>
            <person name="Beeson K."/>
            <person name="Sutton G."/>
            <person name="Rogers Y.-H."/>
            <person name="Friedman R."/>
            <person name="Frazier M."/>
            <person name="Venter J.C."/>
        </authorList>
    </citation>
    <scope>NUCLEOTIDE SEQUENCE [LARGE SCALE GENOMIC DNA]</scope>
    <source>
        <strain evidence="1 2">ATCC 23134</strain>
    </source>
</reference>
<keyword evidence="2" id="KW-1185">Reference proteome</keyword>
<sequence length="67" mass="7375">MNHSYLCPSTYLIVNLNTIAGSEVVAYHGAISFLKKNYNIAVSNFLSLQNYGHCIAQLFGSPMASYN</sequence>
<dbReference type="AlphaFoldDB" id="A2A026"/>
<proteinExistence type="predicted"/>
<comment type="caution">
    <text evidence="1">The sequence shown here is derived from an EMBL/GenBank/DDBJ whole genome shotgun (WGS) entry which is preliminary data.</text>
</comment>
<gene>
    <name evidence="1" type="ORF">M23134_06243</name>
</gene>
<evidence type="ECO:0000313" key="2">
    <source>
        <dbReference type="Proteomes" id="UP000004095"/>
    </source>
</evidence>
<protein>
    <submittedName>
        <fullName evidence="1">Uncharacterized protein</fullName>
    </submittedName>
</protein>
<organism evidence="1 2">
    <name type="scientific">Microscilla marina ATCC 23134</name>
    <dbReference type="NCBI Taxonomy" id="313606"/>
    <lineage>
        <taxon>Bacteria</taxon>
        <taxon>Pseudomonadati</taxon>
        <taxon>Bacteroidota</taxon>
        <taxon>Cytophagia</taxon>
        <taxon>Cytophagales</taxon>
        <taxon>Microscillaceae</taxon>
        <taxon>Microscilla</taxon>
    </lineage>
</organism>